<keyword evidence="6" id="KW-1185">Reference proteome</keyword>
<accession>A0A1H0WI38</accession>
<dbReference type="GO" id="GO:0003677">
    <property type="term" value="F:DNA binding"/>
    <property type="evidence" value="ECO:0007669"/>
    <property type="project" value="UniProtKB-KW"/>
</dbReference>
<dbReference type="InterPro" id="IPR044946">
    <property type="entry name" value="Restrct_endonuc_typeI_TRD_sf"/>
</dbReference>
<dbReference type="InterPro" id="IPR000055">
    <property type="entry name" value="Restrct_endonuc_typeI_TRD"/>
</dbReference>
<feature type="domain" description="Type I restriction modification DNA specificity" evidence="4">
    <location>
        <begin position="19"/>
        <end position="123"/>
    </location>
</feature>
<proteinExistence type="inferred from homology"/>
<dbReference type="Gene3D" id="3.90.220.20">
    <property type="entry name" value="DNA methylase specificity domains"/>
    <property type="match status" value="2"/>
</dbReference>
<evidence type="ECO:0000259" key="4">
    <source>
        <dbReference type="Pfam" id="PF01420"/>
    </source>
</evidence>
<evidence type="ECO:0000256" key="2">
    <source>
        <dbReference type="ARBA" id="ARBA00022747"/>
    </source>
</evidence>
<organism evidence="5 6">
    <name type="scientific">Paracidovorax cattleyae</name>
    <dbReference type="NCBI Taxonomy" id="80868"/>
    <lineage>
        <taxon>Bacteria</taxon>
        <taxon>Pseudomonadati</taxon>
        <taxon>Pseudomonadota</taxon>
        <taxon>Betaproteobacteria</taxon>
        <taxon>Burkholderiales</taxon>
        <taxon>Comamonadaceae</taxon>
        <taxon>Paracidovorax</taxon>
    </lineage>
</organism>
<sequence length="378" mass="40732">MGSAGPNGTHSKSLAKGPGVVIGRSGASAGKVHFIEVDYWPHNTCLYVTDFLGNNPRFAFYLLQMLDLGTFNSGSAQPSLNRNFIYSIPLKVPDVDEQDAIVSVLQALDDRITLLRETNATLEALAQALFKSWFVDFDPVRAKMAGRAPEGMDEATVALFPDALEETGLGVVPKGWSVKILADVTTYLNRGISPKYVDDGGLLVLNQKCVRDFSIDWSKGRRHDPSHRKVDGRLLEKGDVLVNSTGVGTLGRVGQILDLPEPAIVDSHVTVVRAGEAVSWPYLGQWMQSRQGHIEAMGEGSTGQTELSRSKLGSMPLLVPTGAVLAAFDAAVLPLKARISCNADTAQSLSMLRDTLLPRLISGQLRLPEAQSQLEAAA</sequence>
<evidence type="ECO:0000256" key="1">
    <source>
        <dbReference type="ARBA" id="ARBA00010923"/>
    </source>
</evidence>
<name>A0A1H0WI38_9BURK</name>
<dbReference type="GO" id="GO:0009307">
    <property type="term" value="P:DNA restriction-modification system"/>
    <property type="evidence" value="ECO:0007669"/>
    <property type="project" value="UniProtKB-KW"/>
</dbReference>
<evidence type="ECO:0000256" key="3">
    <source>
        <dbReference type="ARBA" id="ARBA00023125"/>
    </source>
</evidence>
<evidence type="ECO:0000313" key="6">
    <source>
        <dbReference type="Proteomes" id="UP000199317"/>
    </source>
</evidence>
<gene>
    <name evidence="5" type="ORF">SAMN04489708_14023</name>
</gene>
<dbReference type="InterPro" id="IPR052021">
    <property type="entry name" value="Type-I_RS_S_subunit"/>
</dbReference>
<protein>
    <submittedName>
        <fullName evidence="5">Type I restriction enzyme, S subunit</fullName>
    </submittedName>
</protein>
<keyword evidence="3" id="KW-0238">DNA-binding</keyword>
<keyword evidence="2" id="KW-0680">Restriction system</keyword>
<dbReference type="Proteomes" id="UP000199317">
    <property type="component" value="Unassembled WGS sequence"/>
</dbReference>
<dbReference type="PANTHER" id="PTHR30408:SF12">
    <property type="entry name" value="TYPE I RESTRICTION ENZYME MJAVIII SPECIFICITY SUBUNIT"/>
    <property type="match status" value="1"/>
</dbReference>
<dbReference type="EMBL" id="FNJL01000040">
    <property type="protein sequence ID" value="SDP90429.1"/>
    <property type="molecule type" value="Genomic_DNA"/>
</dbReference>
<dbReference type="PANTHER" id="PTHR30408">
    <property type="entry name" value="TYPE-1 RESTRICTION ENZYME ECOKI SPECIFICITY PROTEIN"/>
    <property type="match status" value="1"/>
</dbReference>
<evidence type="ECO:0000313" key="5">
    <source>
        <dbReference type="EMBL" id="SDP90429.1"/>
    </source>
</evidence>
<comment type="similarity">
    <text evidence="1">Belongs to the type-I restriction system S methylase family.</text>
</comment>
<dbReference type="CDD" id="cd17267">
    <property type="entry name" value="RMtype1_S_EcoAO83I-TRD1-CR1_like"/>
    <property type="match status" value="1"/>
</dbReference>
<dbReference type="Pfam" id="PF01420">
    <property type="entry name" value="Methylase_S"/>
    <property type="match status" value="1"/>
</dbReference>
<dbReference type="SUPFAM" id="SSF116734">
    <property type="entry name" value="DNA methylase specificity domain"/>
    <property type="match status" value="2"/>
</dbReference>
<dbReference type="AlphaFoldDB" id="A0A1H0WI38"/>
<reference evidence="6" key="1">
    <citation type="submission" date="2016-10" db="EMBL/GenBank/DDBJ databases">
        <authorList>
            <person name="Varghese N."/>
            <person name="Submissions S."/>
        </authorList>
    </citation>
    <scope>NUCLEOTIDE SEQUENCE [LARGE SCALE GENOMIC DNA]</scope>
    <source>
        <strain evidence="6">DSM 17101</strain>
    </source>
</reference>